<comment type="similarity">
    <text evidence="1">Belongs to the HesA/MoeB/ThiF family.</text>
</comment>
<dbReference type="GO" id="GO:0005737">
    <property type="term" value="C:cytoplasm"/>
    <property type="evidence" value="ECO:0007669"/>
    <property type="project" value="TreeGrafter"/>
</dbReference>
<gene>
    <name evidence="3" type="ORF">C7391_0688</name>
</gene>
<keyword evidence="3" id="KW-0808">Transferase</keyword>
<evidence type="ECO:0000259" key="2">
    <source>
        <dbReference type="Pfam" id="PF00899"/>
    </source>
</evidence>
<dbReference type="CDD" id="cd00757">
    <property type="entry name" value="ThiF_MoeB_HesA_family"/>
    <property type="match status" value="1"/>
</dbReference>
<accession>A0A484F427</accession>
<sequence>MNHMNQPESKCNCSAPAKGRYDRQLPLFGKAGQQKLAEASVFIAGTGGLGSPVATYLAAAGVGKIVLLDCDTVEKTNLNRQFLHHEEDIGRKKAESGVEKLKRMNPEIQAESVCDLLTEENVENLIGDCQIIVDALDNDRTRRVLAAFAVRTKRPYFHAAVSGFQGQLASFYPEDGPCYFCAFPESDEGENDSNKSVFPIVGATAGIIGSMQANEVIKYITGTEKKHIGKLFIWDGLANTFDFIEIEKEADCEICGKNK</sequence>
<dbReference type="GO" id="GO:0008641">
    <property type="term" value="F:ubiquitin-like modifier activating enzyme activity"/>
    <property type="evidence" value="ECO:0007669"/>
    <property type="project" value="InterPro"/>
</dbReference>
<dbReference type="PANTHER" id="PTHR10953:SF102">
    <property type="entry name" value="ADENYLYLTRANSFERASE AND SULFURTRANSFERASE MOCS3"/>
    <property type="match status" value="1"/>
</dbReference>
<dbReference type="InterPro" id="IPR045886">
    <property type="entry name" value="ThiF/MoeB/HesA"/>
</dbReference>
<dbReference type="InterPro" id="IPR035985">
    <property type="entry name" value="Ubiquitin-activating_enz"/>
</dbReference>
<protein>
    <submittedName>
        <fullName evidence="3">Adenylyltransferase/sulfurtransferase</fullName>
    </submittedName>
</protein>
<evidence type="ECO:0000256" key="1">
    <source>
        <dbReference type="ARBA" id="ARBA00009919"/>
    </source>
</evidence>
<name>A0A484F427_9EURY</name>
<dbReference type="GO" id="GO:0004792">
    <property type="term" value="F:thiosulfate-cyanide sulfurtransferase activity"/>
    <property type="evidence" value="ECO:0007669"/>
    <property type="project" value="TreeGrafter"/>
</dbReference>
<dbReference type="AlphaFoldDB" id="A0A484F427"/>
<comment type="caution">
    <text evidence="3">The sequence shown here is derived from an EMBL/GenBank/DDBJ whole genome shotgun (WGS) entry which is preliminary data.</text>
</comment>
<dbReference type="Gene3D" id="3.40.50.720">
    <property type="entry name" value="NAD(P)-binding Rossmann-like Domain"/>
    <property type="match status" value="1"/>
</dbReference>
<proteinExistence type="inferred from homology"/>
<evidence type="ECO:0000313" key="3">
    <source>
        <dbReference type="EMBL" id="TDQ69366.1"/>
    </source>
</evidence>
<dbReference type="Proteomes" id="UP000294855">
    <property type="component" value="Unassembled WGS sequence"/>
</dbReference>
<dbReference type="FunFam" id="3.40.50.720:FF:000080">
    <property type="entry name" value="Thiazole biosynthesis adenylyltransferase ThiF"/>
    <property type="match status" value="1"/>
</dbReference>
<keyword evidence="4" id="KW-1185">Reference proteome</keyword>
<feature type="domain" description="THIF-type NAD/FAD binding fold" evidence="2">
    <location>
        <begin position="21"/>
        <end position="253"/>
    </location>
</feature>
<organism evidence="3 4">
    <name type="scientific">Methanimicrococcus blatticola</name>
    <dbReference type="NCBI Taxonomy" id="91560"/>
    <lineage>
        <taxon>Archaea</taxon>
        <taxon>Methanobacteriati</taxon>
        <taxon>Methanobacteriota</taxon>
        <taxon>Stenosarchaea group</taxon>
        <taxon>Methanomicrobia</taxon>
        <taxon>Methanosarcinales</taxon>
        <taxon>Methanosarcinaceae</taxon>
        <taxon>Methanimicrococcus</taxon>
    </lineage>
</organism>
<evidence type="ECO:0000313" key="4">
    <source>
        <dbReference type="Proteomes" id="UP000294855"/>
    </source>
</evidence>
<keyword evidence="3" id="KW-0548">Nucleotidyltransferase</keyword>
<reference evidence="3 4" key="1">
    <citation type="submission" date="2019-03" db="EMBL/GenBank/DDBJ databases">
        <title>Genomic Encyclopedia of Type Strains, Phase IV (KMG-IV): sequencing the most valuable type-strain genomes for metagenomic binning, comparative biology and taxonomic classification.</title>
        <authorList>
            <person name="Goeker M."/>
        </authorList>
    </citation>
    <scope>NUCLEOTIDE SEQUENCE [LARGE SCALE GENOMIC DNA]</scope>
    <source>
        <strain evidence="3 4">DSM 13328</strain>
    </source>
</reference>
<dbReference type="Pfam" id="PF00899">
    <property type="entry name" value="ThiF"/>
    <property type="match status" value="1"/>
</dbReference>
<dbReference type="RefSeq" id="WP_223610991.1">
    <property type="nucleotide sequence ID" value="NZ_JAHDUW010000002.1"/>
</dbReference>
<dbReference type="SUPFAM" id="SSF69572">
    <property type="entry name" value="Activating enzymes of the ubiquitin-like proteins"/>
    <property type="match status" value="1"/>
</dbReference>
<dbReference type="GO" id="GO:0016779">
    <property type="term" value="F:nucleotidyltransferase activity"/>
    <property type="evidence" value="ECO:0007669"/>
    <property type="project" value="UniProtKB-KW"/>
</dbReference>
<dbReference type="PANTHER" id="PTHR10953">
    <property type="entry name" value="UBIQUITIN-ACTIVATING ENZYME E1"/>
    <property type="match status" value="1"/>
</dbReference>
<dbReference type="EMBL" id="SNYS01000007">
    <property type="protein sequence ID" value="TDQ69366.1"/>
    <property type="molecule type" value="Genomic_DNA"/>
</dbReference>
<dbReference type="InterPro" id="IPR000594">
    <property type="entry name" value="ThiF_NAD_FAD-bd"/>
</dbReference>